<evidence type="ECO:0000256" key="1">
    <source>
        <dbReference type="ARBA" id="ARBA00022679"/>
    </source>
</evidence>
<dbReference type="Gene3D" id="3.30.70.270">
    <property type="match status" value="1"/>
</dbReference>
<dbReference type="InterPro" id="IPR001205">
    <property type="entry name" value="RNA-dir_pol_C"/>
</dbReference>
<dbReference type="GO" id="GO:0039694">
    <property type="term" value="P:viral RNA genome replication"/>
    <property type="evidence" value="ECO:0007669"/>
    <property type="project" value="InterPro"/>
</dbReference>
<dbReference type="InterPro" id="IPR007094">
    <property type="entry name" value="RNA-dir_pol_PSvirus"/>
</dbReference>
<reference evidence="5" key="1">
    <citation type="submission" date="2018-07" db="EMBL/GenBank/DDBJ databases">
        <title>Host and pathogen evolutionary histories predict virus prevalence across bumblebee species.</title>
        <authorList>
            <person name="Pascall D.J."/>
            <person name="Tinsley M.C."/>
            <person name="Obbard D.J."/>
            <person name="Wilfert L."/>
        </authorList>
    </citation>
    <scope>NUCLEOTIDE SEQUENCE</scope>
</reference>
<evidence type="ECO:0000256" key="3">
    <source>
        <dbReference type="ARBA" id="ARBA00022953"/>
    </source>
</evidence>
<dbReference type="GO" id="GO:0003968">
    <property type="term" value="F:RNA-directed RNA polymerase activity"/>
    <property type="evidence" value="ECO:0007669"/>
    <property type="project" value="InterPro"/>
</dbReference>
<protein>
    <submittedName>
        <fullName evidence="5">Putative RNA-dependent RNA-polymerase</fullName>
    </submittedName>
</protein>
<accession>A0A411D3B5</accession>
<dbReference type="GO" id="GO:0006351">
    <property type="term" value="P:DNA-templated transcription"/>
    <property type="evidence" value="ECO:0007669"/>
    <property type="project" value="InterPro"/>
</dbReference>
<keyword evidence="3" id="KW-0693">Viral RNA replication</keyword>
<dbReference type="InterPro" id="IPR043502">
    <property type="entry name" value="DNA/RNA_pol_sf"/>
</dbReference>
<dbReference type="EMBL" id="MH614291">
    <property type="protein sequence ID" value="QAY29241.1"/>
    <property type="molecule type" value="Genomic_RNA"/>
</dbReference>
<evidence type="ECO:0000313" key="5">
    <source>
        <dbReference type="EMBL" id="QAY29241.1"/>
    </source>
</evidence>
<dbReference type="CDD" id="cd23169">
    <property type="entry name" value="ps-ssRNAv-Picornavirales"/>
    <property type="match status" value="1"/>
</dbReference>
<dbReference type="PROSITE" id="PS50507">
    <property type="entry name" value="RDRP_SSRNA_POS"/>
    <property type="match status" value="1"/>
</dbReference>
<evidence type="ECO:0000256" key="2">
    <source>
        <dbReference type="ARBA" id="ARBA00022695"/>
    </source>
</evidence>
<proteinExistence type="predicted"/>
<feature type="domain" description="RdRp catalytic" evidence="4">
    <location>
        <begin position="95"/>
        <end position="228"/>
    </location>
</feature>
<dbReference type="Pfam" id="PF00680">
    <property type="entry name" value="RdRP_1"/>
    <property type="match status" value="1"/>
</dbReference>
<name>A0A411D3B5_9VIRU</name>
<dbReference type="InterPro" id="IPR043128">
    <property type="entry name" value="Rev_trsase/Diguanyl_cyclase"/>
</dbReference>
<dbReference type="SUPFAM" id="SSF56672">
    <property type="entry name" value="DNA/RNA polymerases"/>
    <property type="match status" value="1"/>
</dbReference>
<dbReference type="GO" id="GO:0003723">
    <property type="term" value="F:RNA binding"/>
    <property type="evidence" value="ECO:0007669"/>
    <property type="project" value="InterPro"/>
</dbReference>
<evidence type="ECO:0000259" key="4">
    <source>
        <dbReference type="PROSITE" id="PS50507"/>
    </source>
</evidence>
<keyword evidence="1" id="KW-0808">Transferase</keyword>
<sequence length="361" mass="41122">MRRKETLRKNGIIPITPFIDTLKDERKRPEKVRKLGGTRVFCNPPLDFVIQCRQNYLHLCAAAMKNRFTQGHAVGINVAGSEWTMLANRLLKVSNNICTLDYSNFGPGFNAGVAERVLQLFNRWLKANVEGVDGTELEAMAYELVYSTHICANTVYHQKAGSPSGAPITTIINSYVNLFYISCAWLMMFDREVGENCTIWEEFREKVCVFVYGDDLIMAISDEIKDKFNAQTISAFFARFNIVATDSTKSENIIPYDTLDNSSFLKHSFQHHVVFAGVWQSALGWTSVQDCTQWVWECADYKMATYENCKMAIMLAHGHGRHKFEEFKNRVNTALARVGCSTVVLSWDEIDRMSYPDLYGV</sequence>
<keyword evidence="2" id="KW-0548">Nucleotidyltransferase</keyword>
<organism evidence="5">
    <name type="scientific">Black Hill virus</name>
    <dbReference type="NCBI Taxonomy" id="2511030"/>
    <lineage>
        <taxon>Viruses</taxon>
        <taxon>Riboviria</taxon>
    </lineage>
</organism>